<feature type="transmembrane region" description="Helical" evidence="1">
    <location>
        <begin position="245"/>
        <end position="264"/>
    </location>
</feature>
<dbReference type="Pfam" id="PF00892">
    <property type="entry name" value="EamA"/>
    <property type="match status" value="2"/>
</dbReference>
<feature type="transmembrane region" description="Helical" evidence="1">
    <location>
        <begin position="110"/>
        <end position="127"/>
    </location>
</feature>
<feature type="domain" description="EamA" evidence="2">
    <location>
        <begin position="18"/>
        <end position="149"/>
    </location>
</feature>
<feature type="domain" description="EamA" evidence="2">
    <location>
        <begin position="160"/>
        <end position="287"/>
    </location>
</feature>
<dbReference type="SUPFAM" id="SSF103481">
    <property type="entry name" value="Multidrug resistance efflux transporter EmrE"/>
    <property type="match status" value="2"/>
</dbReference>
<reference evidence="3" key="1">
    <citation type="submission" date="2016-07" db="EMBL/GenBank/DDBJ databases">
        <title>Microvirga ossetica sp. nov. a new species of rhizobia isolated from root nodules of the legume species Vicia alpestris Steven originated from North Ossetia region in the Caucasus.</title>
        <authorList>
            <person name="Safronova V.I."/>
            <person name="Kuznetsova I.G."/>
            <person name="Sazanova A.L."/>
            <person name="Belimov A."/>
            <person name="Andronov E."/>
            <person name="Osledkin Y.S."/>
            <person name="Onishchuk O.P."/>
            <person name="Kurchak O.N."/>
            <person name="Shaposhnikov A.I."/>
            <person name="Willems A."/>
            <person name="Tikhonovich I.A."/>
        </authorList>
    </citation>
    <scope>NUCLEOTIDE SEQUENCE [LARGE SCALE GENOMIC DNA]</scope>
    <source>
        <strain evidence="3">V5/3M</strain>
    </source>
</reference>
<dbReference type="GO" id="GO:0016020">
    <property type="term" value="C:membrane"/>
    <property type="evidence" value="ECO:0007669"/>
    <property type="project" value="InterPro"/>
</dbReference>
<feature type="transmembrane region" description="Helical" evidence="1">
    <location>
        <begin position="187"/>
        <end position="208"/>
    </location>
</feature>
<accession>A0A1B2EK76</accession>
<keyword evidence="1" id="KW-0812">Transmembrane</keyword>
<dbReference type="PANTHER" id="PTHR22911">
    <property type="entry name" value="ACYL-MALONYL CONDENSING ENZYME-RELATED"/>
    <property type="match status" value="1"/>
</dbReference>
<proteinExistence type="predicted"/>
<evidence type="ECO:0000313" key="3">
    <source>
        <dbReference type="EMBL" id="ANY80242.1"/>
    </source>
</evidence>
<dbReference type="InterPro" id="IPR000620">
    <property type="entry name" value="EamA_dom"/>
</dbReference>
<dbReference type="InterPro" id="IPR037185">
    <property type="entry name" value="EmrE-like"/>
</dbReference>
<organism evidence="3">
    <name type="scientific">Microvirga ossetica</name>
    <dbReference type="NCBI Taxonomy" id="1882682"/>
    <lineage>
        <taxon>Bacteria</taxon>
        <taxon>Pseudomonadati</taxon>
        <taxon>Pseudomonadota</taxon>
        <taxon>Alphaproteobacteria</taxon>
        <taxon>Hyphomicrobiales</taxon>
        <taxon>Methylobacteriaceae</taxon>
        <taxon>Microvirga</taxon>
    </lineage>
</organism>
<keyword evidence="1" id="KW-0472">Membrane</keyword>
<dbReference type="AlphaFoldDB" id="A0A1B2EK76"/>
<dbReference type="EMBL" id="CP016616">
    <property type="protein sequence ID" value="ANY80242.1"/>
    <property type="molecule type" value="Genomic_DNA"/>
</dbReference>
<dbReference type="RefSeq" id="WP_099511249.1">
    <property type="nucleotide sequence ID" value="NZ_CP016616.1"/>
</dbReference>
<dbReference type="OrthoDB" id="9815809at2"/>
<feature type="transmembrane region" description="Helical" evidence="1">
    <location>
        <begin position="44"/>
        <end position="64"/>
    </location>
</feature>
<feature type="transmembrane region" description="Helical" evidence="1">
    <location>
        <begin position="12"/>
        <end position="32"/>
    </location>
</feature>
<dbReference type="KEGG" id="moc:BB934_20090"/>
<keyword evidence="1" id="KW-1133">Transmembrane helix</keyword>
<dbReference type="PANTHER" id="PTHR22911:SF135">
    <property type="entry name" value="BLR4310 PROTEIN"/>
    <property type="match status" value="1"/>
</dbReference>
<feature type="transmembrane region" description="Helical" evidence="1">
    <location>
        <begin position="214"/>
        <end position="233"/>
    </location>
</feature>
<protein>
    <submittedName>
        <fullName evidence="3">Multidrug DMT transporter permease</fullName>
    </submittedName>
</protein>
<sequence length="311" mass="33063">MSSSGSSSAQKVRSGTLVGIGLMLLGVFMFALNDVMGKWLVATYSVGQVLLLRSIAALAVLLPIMRQRKVPFAIPPQPGLHAVRITLSTLEVACFYWAVTYLPLADVMTYYLAGPIYVAAFAAFWLGERIDKPRIIAIGLGFVGVLIALRPSPATLSLPALIALAGSLFYSLLMITTRKLRETDDATLVFGQILGTLIFGLVAAPLAWVTPGPLDLAGLLVLGIVSMAAHVCVNRSLKIAPASVVAPYQYTLIVWAIVLGYLAFGDVVGFWTLVGAAIICGAGLALILLEREAARRGREAKDIETPVLPEA</sequence>
<evidence type="ECO:0000259" key="2">
    <source>
        <dbReference type="Pfam" id="PF00892"/>
    </source>
</evidence>
<name>A0A1B2EK76_9HYPH</name>
<feature type="transmembrane region" description="Helical" evidence="1">
    <location>
        <begin position="134"/>
        <end position="150"/>
    </location>
</feature>
<evidence type="ECO:0000256" key="1">
    <source>
        <dbReference type="SAM" id="Phobius"/>
    </source>
</evidence>
<feature type="transmembrane region" description="Helical" evidence="1">
    <location>
        <begin position="270"/>
        <end position="289"/>
    </location>
</feature>
<feature type="transmembrane region" description="Helical" evidence="1">
    <location>
        <begin position="156"/>
        <end position="175"/>
    </location>
</feature>
<gene>
    <name evidence="3" type="ORF">BB934_20090</name>
</gene>